<evidence type="ECO:0000256" key="5">
    <source>
        <dbReference type="ARBA" id="ARBA00022540"/>
    </source>
</evidence>
<dbReference type="InterPro" id="IPR003029">
    <property type="entry name" value="S1_domain"/>
</dbReference>
<dbReference type="SMART" id="SM00316">
    <property type="entry name" value="S1"/>
    <property type="match status" value="1"/>
</dbReference>
<dbReference type="SUPFAM" id="SSF110993">
    <property type="entry name" value="eIF-2-alpha, C-terminal domain"/>
    <property type="match status" value="1"/>
</dbReference>
<dbReference type="InterPro" id="IPR011488">
    <property type="entry name" value="TIF_2_asu"/>
</dbReference>
<evidence type="ECO:0000256" key="3">
    <source>
        <dbReference type="ARBA" id="ARBA00011243"/>
    </source>
</evidence>
<dbReference type="GO" id="GO:0003723">
    <property type="term" value="F:RNA binding"/>
    <property type="evidence" value="ECO:0007669"/>
    <property type="project" value="UniProtKB-UniRule"/>
</dbReference>
<dbReference type="InterPro" id="IPR012340">
    <property type="entry name" value="NA-bd_OB-fold"/>
</dbReference>
<dbReference type="Gene3D" id="2.40.50.140">
    <property type="entry name" value="Nucleic acid-binding proteins"/>
    <property type="match status" value="1"/>
</dbReference>
<evidence type="ECO:0000313" key="13">
    <source>
        <dbReference type="Proteomes" id="UP000290527"/>
    </source>
</evidence>
<dbReference type="InterPro" id="IPR022964">
    <property type="entry name" value="TIF2_asu_arc"/>
</dbReference>
<evidence type="ECO:0000256" key="4">
    <source>
        <dbReference type="ARBA" id="ARBA00013678"/>
    </source>
</evidence>
<dbReference type="InterPro" id="IPR024055">
    <property type="entry name" value="TIF2_asu_C"/>
</dbReference>
<dbReference type="Pfam" id="PF07541">
    <property type="entry name" value="EIF_2_alpha"/>
    <property type="match status" value="1"/>
</dbReference>
<dbReference type="OrthoDB" id="84794at2157"/>
<comment type="similarity">
    <text evidence="2 10">Belongs to the eIF-2-alpha family.</text>
</comment>
<dbReference type="AlphaFoldDB" id="A0A401HQ42"/>
<dbReference type="Gene3D" id="1.10.150.190">
    <property type="entry name" value="Translation initiation factor 2, subunit 1, domain 2"/>
    <property type="match status" value="1"/>
</dbReference>
<evidence type="ECO:0000256" key="2">
    <source>
        <dbReference type="ARBA" id="ARBA00007223"/>
    </source>
</evidence>
<dbReference type="GO" id="GO:0003743">
    <property type="term" value="F:translation initiation factor activity"/>
    <property type="evidence" value="ECO:0007669"/>
    <property type="project" value="UniProtKB-UniRule"/>
</dbReference>
<dbReference type="Proteomes" id="UP000290527">
    <property type="component" value="Unassembled WGS sequence"/>
</dbReference>
<evidence type="ECO:0000256" key="7">
    <source>
        <dbReference type="ARBA" id="ARBA00022917"/>
    </source>
</evidence>
<dbReference type="EMBL" id="BFAX01000003">
    <property type="protein sequence ID" value="GBF36368.1"/>
    <property type="molecule type" value="Genomic_DNA"/>
</dbReference>
<dbReference type="PANTHER" id="PTHR10602:SF0">
    <property type="entry name" value="EUKARYOTIC TRANSLATION INITIATION FACTOR 2 SUBUNIT 1"/>
    <property type="match status" value="1"/>
</dbReference>
<evidence type="ECO:0000256" key="1">
    <source>
        <dbReference type="ARBA" id="ARBA00003323"/>
    </source>
</evidence>
<gene>
    <name evidence="10" type="primary">eif2a</name>
    <name evidence="12" type="ORF">MHHB_P0598</name>
</gene>
<dbReference type="CDD" id="cd04452">
    <property type="entry name" value="S1_IF2_alpha"/>
    <property type="match status" value="1"/>
</dbReference>
<protein>
    <recommendedName>
        <fullName evidence="4 10">Translation initiation factor 2 subunit alpha</fullName>
    </recommendedName>
    <alternativeName>
        <fullName evidence="8 10">aIF2-alpha</fullName>
    </alternativeName>
    <alternativeName>
        <fullName evidence="9 10">eIF-2-alpha</fullName>
    </alternativeName>
</protein>
<dbReference type="SUPFAM" id="SSF116742">
    <property type="entry name" value="eIF2alpha middle domain-like"/>
    <property type="match status" value="1"/>
</dbReference>
<comment type="subunit">
    <text evidence="3 10">Heterotrimer composed of an alpha, a beta and a gamma chain.</text>
</comment>
<dbReference type="FunFam" id="2.40.50.140:FF:000015">
    <property type="entry name" value="Eukaryotic translation initiation factor 2 subunit alpha"/>
    <property type="match status" value="1"/>
</dbReference>
<dbReference type="NCBIfam" id="NF003062">
    <property type="entry name" value="PRK03987.1-1"/>
    <property type="match status" value="1"/>
</dbReference>
<dbReference type="NCBIfam" id="NF003064">
    <property type="entry name" value="PRK03987.1-4"/>
    <property type="match status" value="1"/>
</dbReference>
<dbReference type="HAMAP" id="MF_00231">
    <property type="entry name" value="eIF_2_alpha"/>
    <property type="match status" value="1"/>
</dbReference>
<dbReference type="PROSITE" id="PS50126">
    <property type="entry name" value="S1"/>
    <property type="match status" value="1"/>
</dbReference>
<evidence type="ECO:0000256" key="10">
    <source>
        <dbReference type="HAMAP-Rule" id="MF_00231"/>
    </source>
</evidence>
<evidence type="ECO:0000256" key="8">
    <source>
        <dbReference type="ARBA" id="ARBA00030860"/>
    </source>
</evidence>
<comment type="function">
    <text evidence="1 10">eIF-2 functions in the early steps of protein synthesis by forming a ternary complex with GTP and initiator tRNA.</text>
</comment>
<evidence type="ECO:0000313" key="12">
    <source>
        <dbReference type="EMBL" id="GBF36368.1"/>
    </source>
</evidence>
<name>A0A401HQ42_9EURY</name>
<evidence type="ECO:0000259" key="11">
    <source>
        <dbReference type="PROSITE" id="PS50126"/>
    </source>
</evidence>
<keyword evidence="13" id="KW-1185">Reference proteome</keyword>
<keyword evidence="7 10" id="KW-0648">Protein biosynthesis</keyword>
<evidence type="ECO:0000256" key="6">
    <source>
        <dbReference type="ARBA" id="ARBA00022884"/>
    </source>
</evidence>
<dbReference type="GO" id="GO:0043022">
    <property type="term" value="F:ribosome binding"/>
    <property type="evidence" value="ECO:0007669"/>
    <property type="project" value="TreeGrafter"/>
</dbReference>
<sequence>MRKDFPEEGELVIGTVVDVKPYGAFVELLDYPNREGLIHISEVSSGWVKNIRDHVKKGQRVVAKVMRVDKKKGHIDLSLKRVTEQQKKAKIQEWKRFQRAEKLLQFAGEKLGKSLEEAWEEVGYKLEEEFGELYHALECIAIEGKEILEELDIPKEWKDILYEVAIENIELPTVKVDGILTLTTTEPNGIKVIKNVLKKALKANPYEDVVVDIRYVGAPKYRIEVEAPDYKSGEEVLRKVADTAINSIKKYKGGEGSFVREYH</sequence>
<dbReference type="PANTHER" id="PTHR10602">
    <property type="entry name" value="EUKARYOTIC TRANSLATION INITIATION FACTOR 2 SUBUNIT 1"/>
    <property type="match status" value="1"/>
</dbReference>
<comment type="caution">
    <text evidence="12">The sequence shown here is derived from an EMBL/GenBank/DDBJ whole genome shotgun (WGS) entry which is preliminary data.</text>
</comment>
<dbReference type="RefSeq" id="WP_131007149.1">
    <property type="nucleotide sequence ID" value="NZ_BFAX01000003.1"/>
</dbReference>
<reference evidence="12 13" key="1">
    <citation type="journal article" date="2019" name="Int. J. Syst. Evol. Microbiol.">
        <title>Methanofervidicoccus abyssi gen. nov., sp. nov., a hydrogenotrophic methanogen, isolated from a hydrothermal vent chimney in the Mid-Cayman Spreading Center, the Caribbean Sea.</title>
        <authorList>
            <person name="Sakai S."/>
            <person name="Takaki Y."/>
            <person name="Miyazaki M."/>
            <person name="Ogawara M."/>
            <person name="Yanagawa K."/>
            <person name="Miyazaki J."/>
            <person name="Takai K."/>
        </authorList>
    </citation>
    <scope>NUCLEOTIDE SEQUENCE [LARGE SCALE GENOMIC DNA]</scope>
    <source>
        <strain evidence="12 13">HHB</strain>
    </source>
</reference>
<dbReference type="Gene3D" id="3.30.70.1130">
    <property type="entry name" value="EIF_2_alpha"/>
    <property type="match status" value="1"/>
</dbReference>
<keyword evidence="5 10" id="KW-0396">Initiation factor</keyword>
<dbReference type="FunFam" id="3.30.70.1130:FF:000002">
    <property type="entry name" value="Translation initiation factor 2 subunit alpha"/>
    <property type="match status" value="1"/>
</dbReference>
<feature type="domain" description="S1 motif" evidence="11">
    <location>
        <begin position="9"/>
        <end position="80"/>
    </location>
</feature>
<organism evidence="12 13">
    <name type="scientific">Methanofervidicoccus abyssi</name>
    <dbReference type="NCBI Taxonomy" id="2082189"/>
    <lineage>
        <taxon>Archaea</taxon>
        <taxon>Methanobacteriati</taxon>
        <taxon>Methanobacteriota</taxon>
        <taxon>Methanomada group</taxon>
        <taxon>Methanococci</taxon>
        <taxon>Methanococcales</taxon>
        <taxon>Methanofervidicoccus</taxon>
    </lineage>
</organism>
<dbReference type="InterPro" id="IPR044126">
    <property type="entry name" value="S1_IF2_alpha"/>
</dbReference>
<dbReference type="SUPFAM" id="SSF50249">
    <property type="entry name" value="Nucleic acid-binding proteins"/>
    <property type="match status" value="1"/>
</dbReference>
<dbReference type="NCBIfam" id="NF003063">
    <property type="entry name" value="PRK03987.1-2"/>
    <property type="match status" value="1"/>
</dbReference>
<dbReference type="InterPro" id="IPR024054">
    <property type="entry name" value="TIF2_asu_middle_sf"/>
</dbReference>
<dbReference type="Pfam" id="PF00575">
    <property type="entry name" value="S1"/>
    <property type="match status" value="1"/>
</dbReference>
<keyword evidence="6 10" id="KW-0694">RNA-binding</keyword>
<accession>A0A401HQ42</accession>
<proteinExistence type="inferred from homology"/>
<dbReference type="FunFam" id="1.10.150.190:FF:000006">
    <property type="entry name" value="Translation initiation factor 2 subunit alpha"/>
    <property type="match status" value="1"/>
</dbReference>
<evidence type="ECO:0000256" key="9">
    <source>
        <dbReference type="ARBA" id="ARBA00033333"/>
    </source>
</evidence>